<dbReference type="InterPro" id="IPR014729">
    <property type="entry name" value="Rossmann-like_a/b/a_fold"/>
</dbReference>
<protein>
    <recommendedName>
        <fullName evidence="2">UspA domain-containing protein</fullName>
    </recommendedName>
</protein>
<evidence type="ECO:0000313" key="3">
    <source>
        <dbReference type="EMBL" id="GEC96989.1"/>
    </source>
</evidence>
<comment type="caution">
    <text evidence="3">The sequence shown here is derived from an EMBL/GenBank/DDBJ whole genome shotgun (WGS) entry which is preliminary data.</text>
</comment>
<dbReference type="AlphaFoldDB" id="A0A4Y4CZ53"/>
<dbReference type="RefSeq" id="WP_141353862.1">
    <property type="nucleotide sequence ID" value="NZ_BJNV01000060.1"/>
</dbReference>
<evidence type="ECO:0000256" key="1">
    <source>
        <dbReference type="SAM" id="MobiDB-lite"/>
    </source>
</evidence>
<organism evidence="3 4">
    <name type="scientific">Zoogloea ramigera</name>
    <dbReference type="NCBI Taxonomy" id="350"/>
    <lineage>
        <taxon>Bacteria</taxon>
        <taxon>Pseudomonadati</taxon>
        <taxon>Pseudomonadota</taxon>
        <taxon>Betaproteobacteria</taxon>
        <taxon>Rhodocyclales</taxon>
        <taxon>Zoogloeaceae</taxon>
        <taxon>Zoogloea</taxon>
    </lineage>
</organism>
<keyword evidence="4" id="KW-1185">Reference proteome</keyword>
<dbReference type="Pfam" id="PF00582">
    <property type="entry name" value="Usp"/>
    <property type="match status" value="1"/>
</dbReference>
<name>A0A4Y4CZ53_ZOORA</name>
<sequence length="165" mass="18267">MGNPAHATPAGEQARSGPAPQRLLIPIDATEASRRGVPYAIALARQVEPVEVCLLYIVAPVRDWEVLRFRTEQEIHRHFQSRAERFLAEASAPLKAAGIPCKACFREQEPVFGILDLAEQLECTAIVLPRPDWLDFRSSGLVRRLKRARRPTPVILVAADGSVAQ</sequence>
<dbReference type="InterPro" id="IPR006016">
    <property type="entry name" value="UspA"/>
</dbReference>
<reference evidence="3 4" key="1">
    <citation type="submission" date="2019-06" db="EMBL/GenBank/DDBJ databases">
        <title>Whole genome shotgun sequence of Zoogloea ramigera NBRC 15342.</title>
        <authorList>
            <person name="Hosoyama A."/>
            <person name="Uohara A."/>
            <person name="Ohji S."/>
            <person name="Ichikawa N."/>
        </authorList>
    </citation>
    <scope>NUCLEOTIDE SEQUENCE [LARGE SCALE GENOMIC DNA]</scope>
    <source>
        <strain evidence="3 4">NBRC 15342</strain>
    </source>
</reference>
<evidence type="ECO:0000259" key="2">
    <source>
        <dbReference type="Pfam" id="PF00582"/>
    </source>
</evidence>
<dbReference type="CDD" id="cd00293">
    <property type="entry name" value="USP-like"/>
    <property type="match status" value="1"/>
</dbReference>
<dbReference type="OrthoDB" id="8566594at2"/>
<proteinExistence type="predicted"/>
<gene>
    <name evidence="3" type="ORF">ZRA01_30620</name>
</gene>
<feature type="region of interest" description="Disordered" evidence="1">
    <location>
        <begin position="1"/>
        <end position="21"/>
    </location>
</feature>
<dbReference type="Proteomes" id="UP000318422">
    <property type="component" value="Unassembled WGS sequence"/>
</dbReference>
<dbReference type="SUPFAM" id="SSF52402">
    <property type="entry name" value="Adenine nucleotide alpha hydrolases-like"/>
    <property type="match status" value="1"/>
</dbReference>
<feature type="domain" description="UspA" evidence="2">
    <location>
        <begin position="21"/>
        <end position="130"/>
    </location>
</feature>
<accession>A0A4Y4CZ53</accession>
<dbReference type="Gene3D" id="3.40.50.620">
    <property type="entry name" value="HUPs"/>
    <property type="match status" value="1"/>
</dbReference>
<evidence type="ECO:0000313" key="4">
    <source>
        <dbReference type="Proteomes" id="UP000318422"/>
    </source>
</evidence>
<dbReference type="EMBL" id="BJNV01000060">
    <property type="protein sequence ID" value="GEC96989.1"/>
    <property type="molecule type" value="Genomic_DNA"/>
</dbReference>